<dbReference type="EC" id="2.4.1.18" evidence="5 12"/>
<keyword evidence="15" id="KW-1185">Reference proteome</keyword>
<dbReference type="NCBIfam" id="TIGR01515">
    <property type="entry name" value="branching_enzym"/>
    <property type="match status" value="1"/>
</dbReference>
<dbReference type="Gene3D" id="2.60.40.10">
    <property type="entry name" value="Immunoglobulins"/>
    <property type="match status" value="1"/>
</dbReference>
<dbReference type="InterPro" id="IPR044143">
    <property type="entry name" value="GlgB_N_E_set_prok"/>
</dbReference>
<dbReference type="PANTHER" id="PTHR43651:SF3">
    <property type="entry name" value="1,4-ALPHA-GLUCAN-BRANCHING ENZYME"/>
    <property type="match status" value="1"/>
</dbReference>
<dbReference type="InterPro" id="IPR014756">
    <property type="entry name" value="Ig_E-set"/>
</dbReference>
<proteinExistence type="inferred from homology"/>
<dbReference type="InterPro" id="IPR006407">
    <property type="entry name" value="GlgB"/>
</dbReference>
<comment type="pathway">
    <text evidence="3">Glycan biosynthesis; glycogen biosynthesis.</text>
</comment>
<keyword evidence="8" id="KW-0808">Transferase</keyword>
<evidence type="ECO:0000256" key="12">
    <source>
        <dbReference type="NCBIfam" id="TIGR01515"/>
    </source>
</evidence>
<dbReference type="EMBL" id="JBBMFA010000104">
    <property type="protein sequence ID" value="MEQ2521264.1"/>
    <property type="molecule type" value="Genomic_DNA"/>
</dbReference>
<reference evidence="14 15" key="1">
    <citation type="submission" date="2024-03" db="EMBL/GenBank/DDBJ databases">
        <title>Human intestinal bacterial collection.</title>
        <authorList>
            <person name="Pauvert C."/>
            <person name="Hitch T.C.A."/>
            <person name="Clavel T."/>
        </authorList>
    </citation>
    <scope>NUCLEOTIDE SEQUENCE [LARGE SCALE GENOMIC DNA]</scope>
    <source>
        <strain evidence="14 15">CLA-JM-H11</strain>
    </source>
</reference>
<keyword evidence="9" id="KW-0136">Cellulose degradation</keyword>
<dbReference type="PANTHER" id="PTHR43651">
    <property type="entry name" value="1,4-ALPHA-GLUCAN-BRANCHING ENZYME"/>
    <property type="match status" value="1"/>
</dbReference>
<feature type="domain" description="Glycosyl hydrolase family 13 catalytic" evidence="13">
    <location>
        <begin position="136"/>
        <end position="485"/>
    </location>
</feature>
<dbReference type="SMART" id="SM00642">
    <property type="entry name" value="Aamy"/>
    <property type="match status" value="1"/>
</dbReference>
<evidence type="ECO:0000256" key="10">
    <source>
        <dbReference type="ARBA" id="ARBA00023056"/>
    </source>
</evidence>
<dbReference type="Pfam" id="PF02922">
    <property type="entry name" value="CBM_48"/>
    <property type="match status" value="1"/>
</dbReference>
<dbReference type="NCBIfam" id="NF008967">
    <property type="entry name" value="PRK12313.1"/>
    <property type="match status" value="1"/>
</dbReference>
<evidence type="ECO:0000256" key="4">
    <source>
        <dbReference type="ARBA" id="ARBA00009000"/>
    </source>
</evidence>
<organism evidence="14 15">
    <name type="scientific">Ruthenibacterium intestinale</name>
    <dbReference type="NCBI Taxonomy" id="3133163"/>
    <lineage>
        <taxon>Bacteria</taxon>
        <taxon>Bacillati</taxon>
        <taxon>Bacillota</taxon>
        <taxon>Clostridia</taxon>
        <taxon>Eubacteriales</taxon>
        <taxon>Oscillospiraceae</taxon>
        <taxon>Ruthenibacterium</taxon>
    </lineage>
</organism>
<dbReference type="InterPro" id="IPR017853">
    <property type="entry name" value="GH"/>
</dbReference>
<dbReference type="Pfam" id="PF02806">
    <property type="entry name" value="Alpha-amylase_C"/>
    <property type="match status" value="1"/>
</dbReference>
<dbReference type="Gene3D" id="3.20.20.80">
    <property type="entry name" value="Glycosidases"/>
    <property type="match status" value="1"/>
</dbReference>
<comment type="similarity">
    <text evidence="4">Belongs to the glycosyl hydrolase 13 family. GlgB subfamily.</text>
</comment>
<evidence type="ECO:0000256" key="8">
    <source>
        <dbReference type="ARBA" id="ARBA00022679"/>
    </source>
</evidence>
<dbReference type="CDD" id="cd02855">
    <property type="entry name" value="E_set_GBE_prok_N"/>
    <property type="match status" value="1"/>
</dbReference>
<keyword evidence="7" id="KW-0328">Glycosyltransferase</keyword>
<dbReference type="SUPFAM" id="SSF51445">
    <property type="entry name" value="(Trans)glycosidases"/>
    <property type="match status" value="1"/>
</dbReference>
<name>A0ABV1GHN8_9FIRM</name>
<dbReference type="Proteomes" id="UP001477672">
    <property type="component" value="Unassembled WGS sequence"/>
</dbReference>
<evidence type="ECO:0000256" key="3">
    <source>
        <dbReference type="ARBA" id="ARBA00004964"/>
    </source>
</evidence>
<dbReference type="PIRSF" id="PIRSF000463">
    <property type="entry name" value="GlgB"/>
    <property type="match status" value="1"/>
</dbReference>
<evidence type="ECO:0000313" key="14">
    <source>
        <dbReference type="EMBL" id="MEQ2521264.1"/>
    </source>
</evidence>
<comment type="caution">
    <text evidence="14">The sequence shown here is derived from an EMBL/GenBank/DDBJ whole genome shotgun (WGS) entry which is preliminary data.</text>
</comment>
<comment type="function">
    <text evidence="2">Catalyzes the formation of the alpha-1,6-glucosidic linkages in glycogen by scission of a 1,4-alpha-linked oligosaccharide from growing alpha-1,4-glucan chains and the subsequent attachment of the oligosaccharide to the alpha-1,6 position.</text>
</comment>
<evidence type="ECO:0000256" key="9">
    <source>
        <dbReference type="ARBA" id="ARBA00023001"/>
    </source>
</evidence>
<evidence type="ECO:0000256" key="1">
    <source>
        <dbReference type="ARBA" id="ARBA00000826"/>
    </source>
</evidence>
<protein>
    <recommendedName>
        <fullName evidence="5 12">1,4-alpha-glucan branching enzyme</fullName>
        <ecNumber evidence="5 12">2.4.1.18</ecNumber>
    </recommendedName>
</protein>
<evidence type="ECO:0000259" key="13">
    <source>
        <dbReference type="SMART" id="SM00642"/>
    </source>
</evidence>
<accession>A0ABV1GHN8</accession>
<evidence type="ECO:0000256" key="2">
    <source>
        <dbReference type="ARBA" id="ARBA00002953"/>
    </source>
</evidence>
<keyword evidence="9" id="KW-0624">Polysaccharide degradation</keyword>
<dbReference type="SUPFAM" id="SSF51011">
    <property type="entry name" value="Glycosyl hydrolase domain"/>
    <property type="match status" value="1"/>
</dbReference>
<evidence type="ECO:0000256" key="11">
    <source>
        <dbReference type="ARBA" id="ARBA00023277"/>
    </source>
</evidence>
<evidence type="ECO:0000256" key="6">
    <source>
        <dbReference type="ARBA" id="ARBA00022600"/>
    </source>
</evidence>
<dbReference type="InterPro" id="IPR013783">
    <property type="entry name" value="Ig-like_fold"/>
</dbReference>
<dbReference type="InterPro" id="IPR037439">
    <property type="entry name" value="Branching_enzy"/>
</dbReference>
<evidence type="ECO:0000313" key="15">
    <source>
        <dbReference type="Proteomes" id="UP001477672"/>
    </source>
</evidence>
<dbReference type="InterPro" id="IPR006048">
    <property type="entry name" value="A-amylase/branching_C"/>
</dbReference>
<keyword evidence="6" id="KW-0321">Glycogen metabolism</keyword>
<comment type="catalytic activity">
    <reaction evidence="1">
        <text>Transfers a segment of a (1-&gt;4)-alpha-D-glucan chain to a primary hydroxy group in a similar glucan chain.</text>
        <dbReference type="EC" id="2.4.1.18"/>
    </reaction>
</comment>
<evidence type="ECO:0000256" key="7">
    <source>
        <dbReference type="ARBA" id="ARBA00022676"/>
    </source>
</evidence>
<dbReference type="InterPro" id="IPR013780">
    <property type="entry name" value="Glyco_hydro_b"/>
</dbReference>
<dbReference type="RefSeq" id="WP_349216774.1">
    <property type="nucleotide sequence ID" value="NZ_JBBMFA010000104.1"/>
</dbReference>
<dbReference type="InterPro" id="IPR006047">
    <property type="entry name" value="GH13_cat_dom"/>
</dbReference>
<dbReference type="Gene3D" id="2.60.40.1180">
    <property type="entry name" value="Golgi alpha-mannosidase II"/>
    <property type="match status" value="1"/>
</dbReference>
<evidence type="ECO:0000256" key="5">
    <source>
        <dbReference type="ARBA" id="ARBA00012541"/>
    </source>
</evidence>
<dbReference type="SUPFAM" id="SSF81296">
    <property type="entry name" value="E set domains"/>
    <property type="match status" value="1"/>
</dbReference>
<dbReference type="InterPro" id="IPR004193">
    <property type="entry name" value="Glyco_hydro_13_N"/>
</dbReference>
<sequence>MELYDFYTGRAFEAYHYFGAHETKQGFLFRTYAPGAERVLLIGEWNQWEGQKMEQKGRSGVYELCTADAQPGMMYKYKIFGADGSERDHCDPYGFQMELRPGTASIVTAASRYHFSDEKWMQQQNKGFDGPMNIYEVHLGSWKRKEDGSWYSYEELAPVLAEYAKENGYNYIELMPLSEHPADCSWGYQNTGFFAPTSRYGTPDGLRKLVDTCHEMGVGVLLDFVPVHFALDDYGLKQYDGTALYEYPHADVGESEWGSCNFMHSRGEVCSFLQSCAHYWLEEFHFDGLRMDAVSRLLYWQGDPARGVNHNAVRFLQRMNAGLRLLHPRAILIAEDSTDYPKVTAPVEYGGLGFDYKWDLGWMNDTLDYFKKTPEQRRSVYHQLTFSMMYFYQEHYLLPLSHDENVHGKATVLQKMFGAYEQKFPQARAFYLYMMMHPGKKLNFMGAEFGQLREWDEAREQDWPVCRYPIHDAFLHYIRELNHLYQTHDAFWQGEYNPAHFSWLDCASEADCTYTMLRAGAREKLVAVFHFSDERQPGYRLLMPGAGRLRLLLHSDWQRFGGDEEERSVRLKTGKKNELTLDLPPFSAQLFLWEETPLS</sequence>
<dbReference type="CDD" id="cd11322">
    <property type="entry name" value="AmyAc_Glg_BE"/>
    <property type="match status" value="1"/>
</dbReference>
<gene>
    <name evidence="14" type="primary">glgB</name>
    <name evidence="14" type="ORF">WMO24_12605</name>
</gene>
<keyword evidence="11" id="KW-0119">Carbohydrate metabolism</keyword>
<keyword evidence="10" id="KW-0320">Glycogen biosynthesis</keyword>